<evidence type="ECO:0000256" key="6">
    <source>
        <dbReference type="ARBA" id="ARBA00022989"/>
    </source>
</evidence>
<proteinExistence type="predicted"/>
<keyword evidence="7 8" id="KW-0472">Membrane</keyword>
<accession>A0A9E6PY10</accession>
<keyword evidence="3" id="KW-0997">Cell inner membrane</keyword>
<keyword evidence="6 8" id="KW-1133">Transmembrane helix</keyword>
<keyword evidence="10" id="KW-1185">Reference proteome</keyword>
<dbReference type="KEGG" id="pxn:HU772_005735"/>
<feature type="transmembrane region" description="Helical" evidence="8">
    <location>
        <begin position="86"/>
        <end position="104"/>
    </location>
</feature>
<keyword evidence="4 8" id="KW-0812">Transmembrane</keyword>
<evidence type="ECO:0000256" key="2">
    <source>
        <dbReference type="ARBA" id="ARBA00022448"/>
    </source>
</evidence>
<dbReference type="Proteomes" id="UP000633418">
    <property type="component" value="Chromosome"/>
</dbReference>
<gene>
    <name evidence="9" type="ORF">HU772_005735</name>
</gene>
<feature type="transmembrane region" description="Helical" evidence="8">
    <location>
        <begin position="155"/>
        <end position="174"/>
    </location>
</feature>
<evidence type="ECO:0000313" key="10">
    <source>
        <dbReference type="Proteomes" id="UP000633418"/>
    </source>
</evidence>
<dbReference type="InterPro" id="IPR050133">
    <property type="entry name" value="NqrDE/RnfAE_oxidrdctase"/>
</dbReference>
<dbReference type="EMBL" id="CP077095">
    <property type="protein sequence ID" value="QXI39587.1"/>
    <property type="molecule type" value="Genomic_DNA"/>
</dbReference>
<name>A0A9E6PY10_9PSED</name>
<evidence type="ECO:0000256" key="1">
    <source>
        <dbReference type="ARBA" id="ARBA00004127"/>
    </source>
</evidence>
<dbReference type="InterPro" id="IPR003667">
    <property type="entry name" value="NqrDE/RnfAE"/>
</dbReference>
<evidence type="ECO:0000313" key="9">
    <source>
        <dbReference type="EMBL" id="QXI39587.1"/>
    </source>
</evidence>
<keyword evidence="2" id="KW-0813">Transport</keyword>
<feature type="transmembrane region" description="Helical" evidence="8">
    <location>
        <begin position="116"/>
        <end position="135"/>
    </location>
</feature>
<keyword evidence="5" id="KW-1278">Translocase</keyword>
<reference evidence="9 10" key="2">
    <citation type="journal article" date="2021" name="Microorganisms">
        <title>The Ever-Expanding Pseudomonas Genus: Description of 43 New Species and Partition of the Pseudomonas putida Group.</title>
        <authorList>
            <person name="Girard L."/>
            <person name="Lood C."/>
            <person name="Hofte M."/>
            <person name="Vandamme P."/>
            <person name="Rokni-Zadeh H."/>
            <person name="van Noort V."/>
            <person name="Lavigne R."/>
            <person name="De Mot R."/>
        </authorList>
    </citation>
    <scope>NUCLEOTIDE SEQUENCE [LARGE SCALE GENOMIC DNA]</scope>
    <source>
        <strain evidence="9 10">RW9S1A</strain>
    </source>
</reference>
<dbReference type="PANTHER" id="PTHR30335">
    <property type="entry name" value="INTEGRAL MEMBRANE PROTEIN OF SOXR-REDUCING COMPLEX"/>
    <property type="match status" value="1"/>
</dbReference>
<evidence type="ECO:0000256" key="8">
    <source>
        <dbReference type="SAM" id="Phobius"/>
    </source>
</evidence>
<dbReference type="GO" id="GO:0005886">
    <property type="term" value="C:plasma membrane"/>
    <property type="evidence" value="ECO:0007669"/>
    <property type="project" value="TreeGrafter"/>
</dbReference>
<evidence type="ECO:0000256" key="3">
    <source>
        <dbReference type="ARBA" id="ARBA00022519"/>
    </source>
</evidence>
<keyword evidence="3" id="KW-1003">Cell membrane</keyword>
<dbReference type="Pfam" id="PF02508">
    <property type="entry name" value="Rnf-Nqr"/>
    <property type="match status" value="1"/>
</dbReference>
<dbReference type="RefSeq" id="WP_186662574.1">
    <property type="nucleotide sequence ID" value="NZ_CP077095.1"/>
</dbReference>
<dbReference type="PANTHER" id="PTHR30335:SF0">
    <property type="entry name" value="ION-TRANSLOCATING OXIDOREDUCTASE COMPLEX SUBUNIT A"/>
    <property type="match status" value="1"/>
</dbReference>
<feature type="transmembrane region" description="Helical" evidence="8">
    <location>
        <begin position="57"/>
        <end position="74"/>
    </location>
</feature>
<organism evidence="9 10">
    <name type="scientific">Pseudomonas xantholysinigenes</name>
    <dbReference type="NCBI Taxonomy" id="2745490"/>
    <lineage>
        <taxon>Bacteria</taxon>
        <taxon>Pseudomonadati</taxon>
        <taxon>Pseudomonadota</taxon>
        <taxon>Gammaproteobacteria</taxon>
        <taxon>Pseudomonadales</taxon>
        <taxon>Pseudomonadaceae</taxon>
        <taxon>Pseudomonas</taxon>
    </lineage>
</organism>
<sequence length="175" mass="18528">MSDYILVLVSAALVNHLALQTDPVDRARVHASGLCGALLILLALPIGLLLPAANSDLQLLLFLPLLAALAWALPKLLGRWLPTWPLQGLQPLLMGNAVVLGLLLQQASEPSDIGQTLLYGLVAGLGFWLALALFADLRARSRHPDLPRALHGLPIELIGAGVMAMAFSGLNGLFT</sequence>
<evidence type="ECO:0000256" key="7">
    <source>
        <dbReference type="ARBA" id="ARBA00023136"/>
    </source>
</evidence>
<comment type="subcellular location">
    <subcellularLocation>
        <location evidence="1">Endomembrane system</location>
        <topology evidence="1">Multi-pass membrane protein</topology>
    </subcellularLocation>
</comment>
<protein>
    <submittedName>
        <fullName evidence="9">Electron transporter RnfA</fullName>
    </submittedName>
</protein>
<evidence type="ECO:0000256" key="5">
    <source>
        <dbReference type="ARBA" id="ARBA00022967"/>
    </source>
</evidence>
<feature type="transmembrane region" description="Helical" evidence="8">
    <location>
        <begin position="30"/>
        <end position="50"/>
    </location>
</feature>
<evidence type="ECO:0000256" key="4">
    <source>
        <dbReference type="ARBA" id="ARBA00022692"/>
    </source>
</evidence>
<reference evidence="9 10" key="1">
    <citation type="journal article" date="2020" name="Microorganisms">
        <title>Reliable Identification of Environmental Pseudomonas Isolates Using the rpoD Gene.</title>
        <authorList>
            <consortium name="The Broad Institute Genome Sequencing Platform"/>
            <person name="Girard L."/>
            <person name="Lood C."/>
            <person name="Rokni-Zadeh H."/>
            <person name="van Noort V."/>
            <person name="Lavigne R."/>
            <person name="De Mot R."/>
        </authorList>
    </citation>
    <scope>NUCLEOTIDE SEQUENCE [LARGE SCALE GENOMIC DNA]</scope>
    <source>
        <strain evidence="9 10">RW9S1A</strain>
    </source>
</reference>
<dbReference type="GO" id="GO:0012505">
    <property type="term" value="C:endomembrane system"/>
    <property type="evidence" value="ECO:0007669"/>
    <property type="project" value="UniProtKB-SubCell"/>
</dbReference>
<dbReference type="AlphaFoldDB" id="A0A9E6PY10"/>